<feature type="domain" description="HTH marR-type" evidence="1">
    <location>
        <begin position="1"/>
        <end position="146"/>
    </location>
</feature>
<keyword evidence="3" id="KW-1185">Reference proteome</keyword>
<gene>
    <name evidence="2" type="ORF">H8696_02005</name>
</gene>
<proteinExistence type="predicted"/>
<dbReference type="SMART" id="SM00347">
    <property type="entry name" value="HTH_MARR"/>
    <property type="match status" value="1"/>
</dbReference>
<dbReference type="GO" id="GO:0003700">
    <property type="term" value="F:DNA-binding transcription factor activity"/>
    <property type="evidence" value="ECO:0007669"/>
    <property type="project" value="InterPro"/>
</dbReference>
<comment type="caution">
    <text evidence="2">The sequence shown here is derived from an EMBL/GenBank/DDBJ whole genome shotgun (WGS) entry which is preliminary data.</text>
</comment>
<dbReference type="EMBL" id="JACRSR010000001">
    <property type="protein sequence ID" value="MBC8530622.1"/>
    <property type="molecule type" value="Genomic_DNA"/>
</dbReference>
<dbReference type="AlphaFoldDB" id="A0A926D3E3"/>
<accession>A0A926D3E3</accession>
<dbReference type="PANTHER" id="PTHR33164">
    <property type="entry name" value="TRANSCRIPTIONAL REGULATOR, MARR FAMILY"/>
    <property type="match status" value="1"/>
</dbReference>
<evidence type="ECO:0000313" key="2">
    <source>
        <dbReference type="EMBL" id="MBC8530622.1"/>
    </source>
</evidence>
<dbReference type="InterPro" id="IPR036390">
    <property type="entry name" value="WH_DNA-bd_sf"/>
</dbReference>
<organism evidence="2 3">
    <name type="scientific">Gehongia tenuis</name>
    <dbReference type="NCBI Taxonomy" id="2763655"/>
    <lineage>
        <taxon>Bacteria</taxon>
        <taxon>Bacillati</taxon>
        <taxon>Bacillota</taxon>
        <taxon>Clostridia</taxon>
        <taxon>Christensenellales</taxon>
        <taxon>Christensenellaceae</taxon>
        <taxon>Gehongia</taxon>
    </lineage>
</organism>
<dbReference type="Gene3D" id="1.10.10.10">
    <property type="entry name" value="Winged helix-like DNA-binding domain superfamily/Winged helix DNA-binding domain"/>
    <property type="match status" value="1"/>
</dbReference>
<dbReference type="RefSeq" id="WP_249314593.1">
    <property type="nucleotide sequence ID" value="NZ_JACRSR010000001.1"/>
</dbReference>
<dbReference type="Pfam" id="PF12802">
    <property type="entry name" value="MarR_2"/>
    <property type="match status" value="1"/>
</dbReference>
<dbReference type="SUPFAM" id="SSF46785">
    <property type="entry name" value="Winged helix' DNA-binding domain"/>
    <property type="match status" value="1"/>
</dbReference>
<dbReference type="PANTHER" id="PTHR33164:SF43">
    <property type="entry name" value="HTH-TYPE TRANSCRIPTIONAL REPRESSOR YETL"/>
    <property type="match status" value="1"/>
</dbReference>
<dbReference type="InterPro" id="IPR039422">
    <property type="entry name" value="MarR/SlyA-like"/>
</dbReference>
<reference evidence="2" key="1">
    <citation type="submission" date="2020-08" db="EMBL/GenBank/DDBJ databases">
        <title>Genome public.</title>
        <authorList>
            <person name="Liu C."/>
            <person name="Sun Q."/>
        </authorList>
    </citation>
    <scope>NUCLEOTIDE SEQUENCE</scope>
    <source>
        <strain evidence="2">NSJ-53</strain>
    </source>
</reference>
<dbReference type="Proteomes" id="UP000623172">
    <property type="component" value="Unassembled WGS sequence"/>
</dbReference>
<name>A0A926D3E3_9FIRM</name>
<sequence>MMMNGHGLDISVEAYREAAKELDRVWSRLSRACGLSEGEYWALVMIREGCTTQTEISEQLSMNKQTVHSALKQLIRRGIVRLETQPGNLRVKEIVLTEAGESFTEKYVDTMMDIEERVWNELTKAERREMIRASQKYNRLLKKALEQYFES</sequence>
<protein>
    <submittedName>
        <fullName evidence="2">Winged helix-turn-helix transcriptional regulator</fullName>
    </submittedName>
</protein>
<dbReference type="InterPro" id="IPR000835">
    <property type="entry name" value="HTH_MarR-typ"/>
</dbReference>
<dbReference type="InterPro" id="IPR036388">
    <property type="entry name" value="WH-like_DNA-bd_sf"/>
</dbReference>
<evidence type="ECO:0000259" key="1">
    <source>
        <dbReference type="PROSITE" id="PS50995"/>
    </source>
</evidence>
<dbReference type="GO" id="GO:0006950">
    <property type="term" value="P:response to stress"/>
    <property type="evidence" value="ECO:0007669"/>
    <property type="project" value="TreeGrafter"/>
</dbReference>
<evidence type="ECO:0000313" key="3">
    <source>
        <dbReference type="Proteomes" id="UP000623172"/>
    </source>
</evidence>
<dbReference type="PROSITE" id="PS50995">
    <property type="entry name" value="HTH_MARR_2"/>
    <property type="match status" value="1"/>
</dbReference>